<reference evidence="3 4" key="1">
    <citation type="journal article" date="2010" name="Genome Biol. Evol.">
        <title>Functional convergence in reduced genomes of bacterial symbionts spanning 200 My of evolution.</title>
        <authorList>
            <person name="McCutcheon J.P."/>
            <person name="Moran N.A."/>
        </authorList>
    </citation>
    <scope>NUCLEOTIDE SEQUENCE [LARGE SCALE GENOMIC DNA]</scope>
    <source>
        <strain evidence="3 4">CARI</strain>
    </source>
</reference>
<keyword evidence="3" id="KW-0808">Transferase</keyword>
<dbReference type="MEROPS" id="C26.955"/>
<dbReference type="PANTHER" id="PTHR43418">
    <property type="entry name" value="MULTIFUNCTIONAL TRYPTOPHAN BIOSYNTHESIS PROTEIN-RELATED"/>
    <property type="match status" value="1"/>
</dbReference>
<dbReference type="GO" id="GO:0005829">
    <property type="term" value="C:cytosol"/>
    <property type="evidence" value="ECO:0007669"/>
    <property type="project" value="TreeGrafter"/>
</dbReference>
<feature type="domain" description="Glutamine amidotransferase" evidence="2">
    <location>
        <begin position="3"/>
        <end position="185"/>
    </location>
</feature>
<dbReference type="InterPro" id="IPR029062">
    <property type="entry name" value="Class_I_gatase-like"/>
</dbReference>
<dbReference type="STRING" id="871271.ZICARI_020"/>
<dbReference type="InterPro" id="IPR006221">
    <property type="entry name" value="TrpG/PapA_dom"/>
</dbReference>
<dbReference type="InterPro" id="IPR017926">
    <property type="entry name" value="GATASE"/>
</dbReference>
<dbReference type="Gene3D" id="3.40.50.880">
    <property type="match status" value="1"/>
</dbReference>
<dbReference type="NCBIfam" id="TIGR00566">
    <property type="entry name" value="trpG_papA"/>
    <property type="match status" value="1"/>
</dbReference>
<dbReference type="CDD" id="cd01743">
    <property type="entry name" value="GATase1_Anthranilate_Synthase"/>
    <property type="match status" value="1"/>
</dbReference>
<dbReference type="Proteomes" id="UP000001303">
    <property type="component" value="Chromosome"/>
</dbReference>
<evidence type="ECO:0000256" key="1">
    <source>
        <dbReference type="ARBA" id="ARBA00022962"/>
    </source>
</evidence>
<dbReference type="PRINTS" id="PR00099">
    <property type="entry name" value="CPSGATASE"/>
</dbReference>
<dbReference type="FunFam" id="3.40.50.880:FF:000003">
    <property type="entry name" value="Anthranilate synthase component II"/>
    <property type="match status" value="1"/>
</dbReference>
<dbReference type="PANTHER" id="PTHR43418:SF4">
    <property type="entry name" value="MULTIFUNCTIONAL TRYPTOPHAN BIOSYNTHESIS PROTEIN"/>
    <property type="match status" value="1"/>
</dbReference>
<name>E0TIM1_ZINIC</name>
<dbReference type="EMBL" id="CP002161">
    <property type="protein sequence ID" value="ADM89648.1"/>
    <property type="molecule type" value="Genomic_DNA"/>
</dbReference>
<dbReference type="KEGG" id="zin:ZICARI_020"/>
<sequence length="186" mass="21640">MILMIDNYDSFTYNIVYYFNELNHKVLVYRNDEISINEIKKINPNYICLSPGPGGPKNSGICINIVKYFYKKIPILGVCLGHQVINEAFNGKTIKSKIIMHGKISKIFHKKEYIFKNIKNPFNAIRYNSLSIDKNKLSKSFKITAWSNNKEIMAISHKKYNVHGVQFHPESILSEYGHNILKNFLY</sequence>
<dbReference type="PRINTS" id="PR00097">
    <property type="entry name" value="ANTSNTHASEII"/>
</dbReference>
<dbReference type="PRINTS" id="PR00096">
    <property type="entry name" value="GATASE"/>
</dbReference>
<evidence type="ECO:0000313" key="3">
    <source>
        <dbReference type="EMBL" id="ADM89648.1"/>
    </source>
</evidence>
<dbReference type="SUPFAM" id="SSF52317">
    <property type="entry name" value="Class I glutamine amidotransferase-like"/>
    <property type="match status" value="1"/>
</dbReference>
<proteinExistence type="predicted"/>
<protein>
    <submittedName>
        <fullName evidence="3">Putative glutamine amidotransferase of anthranilate synthase</fullName>
    </submittedName>
</protein>
<keyword evidence="4" id="KW-1185">Reference proteome</keyword>
<dbReference type="InterPro" id="IPR050472">
    <property type="entry name" value="Anth_synth/Amidotransfase"/>
</dbReference>
<dbReference type="AlphaFoldDB" id="E0TIM1"/>
<dbReference type="GO" id="GO:0016740">
    <property type="term" value="F:transferase activity"/>
    <property type="evidence" value="ECO:0007669"/>
    <property type="project" value="UniProtKB-KW"/>
</dbReference>
<dbReference type="HOGENOM" id="CLU_014340_1_2_4"/>
<evidence type="ECO:0000313" key="4">
    <source>
        <dbReference type="Proteomes" id="UP000001303"/>
    </source>
</evidence>
<accession>E0TIM1</accession>
<keyword evidence="1 3" id="KW-0315">Glutamine amidotransferase</keyword>
<dbReference type="PROSITE" id="PS51273">
    <property type="entry name" value="GATASE_TYPE_1"/>
    <property type="match status" value="1"/>
</dbReference>
<dbReference type="Pfam" id="PF00117">
    <property type="entry name" value="GATase"/>
    <property type="match status" value="1"/>
</dbReference>
<evidence type="ECO:0000259" key="2">
    <source>
        <dbReference type="Pfam" id="PF00117"/>
    </source>
</evidence>
<gene>
    <name evidence="3" type="primary">trpG</name>
    <name evidence="3" type="ordered locus">ZICARI_020</name>
</gene>
<organism evidence="3 4">
    <name type="scientific">Zinderia insecticola (strain CARI)</name>
    <dbReference type="NCBI Taxonomy" id="871271"/>
    <lineage>
        <taxon>Bacteria</taxon>
        <taxon>Pseudomonadati</taxon>
        <taxon>Pseudomonadota</taxon>
        <taxon>Betaproteobacteria</taxon>
        <taxon>Burkholderiales</taxon>
        <taxon>Oxalobacteraceae</taxon>
        <taxon>Candidatus Zinderia</taxon>
    </lineage>
</organism>
<dbReference type="GO" id="GO:0000162">
    <property type="term" value="P:L-tryptophan biosynthetic process"/>
    <property type="evidence" value="ECO:0007669"/>
    <property type="project" value="TreeGrafter"/>
</dbReference>
<dbReference type="GO" id="GO:0004049">
    <property type="term" value="F:anthranilate synthase activity"/>
    <property type="evidence" value="ECO:0007669"/>
    <property type="project" value="TreeGrafter"/>
</dbReference>